<keyword evidence="2" id="KW-1277">Toxin-antitoxin system</keyword>
<name>A0A3N2R5X9_9RHOB</name>
<dbReference type="InterPro" id="IPR010985">
    <property type="entry name" value="Ribbon_hlx_hlx"/>
</dbReference>
<evidence type="ECO:0000313" key="4">
    <source>
        <dbReference type="Proteomes" id="UP000268016"/>
    </source>
</evidence>
<comment type="caution">
    <text evidence="3">The sequence shown here is derived from an EMBL/GenBank/DDBJ whole genome shotgun (WGS) entry which is preliminary data.</text>
</comment>
<proteinExistence type="inferred from homology"/>
<keyword evidence="4" id="KW-1185">Reference proteome</keyword>
<dbReference type="SUPFAM" id="SSF47598">
    <property type="entry name" value="Ribbon-helix-helix"/>
    <property type="match status" value="1"/>
</dbReference>
<dbReference type="NCBIfam" id="TIGR02606">
    <property type="entry name" value="antidote_CC2985"/>
    <property type="match status" value="1"/>
</dbReference>
<evidence type="ECO:0000256" key="2">
    <source>
        <dbReference type="ARBA" id="ARBA00022649"/>
    </source>
</evidence>
<sequence length="84" mass="9345">MATMNVSLPDPMKAWVEDQTRDGRYSNASDYVRDLIRRDQDRQRAIAELQRLVDEGLASGPGAGLDVEAFLARKRDRDAGPGGR</sequence>
<dbReference type="AlphaFoldDB" id="A0A3N2R5X9"/>
<accession>A0A3N2R5X9</accession>
<dbReference type="PANTHER" id="PTHR36582:SF2">
    <property type="entry name" value="ANTITOXIN PARD"/>
    <property type="match status" value="1"/>
</dbReference>
<dbReference type="Proteomes" id="UP000268016">
    <property type="component" value="Unassembled WGS sequence"/>
</dbReference>
<dbReference type="PANTHER" id="PTHR36582">
    <property type="entry name" value="ANTITOXIN PARD"/>
    <property type="match status" value="1"/>
</dbReference>
<dbReference type="Pfam" id="PF03693">
    <property type="entry name" value="ParD_antitoxin"/>
    <property type="match status" value="1"/>
</dbReference>
<evidence type="ECO:0000256" key="1">
    <source>
        <dbReference type="ARBA" id="ARBA00008580"/>
    </source>
</evidence>
<reference evidence="3 4" key="1">
    <citation type="submission" date="2018-10" db="EMBL/GenBank/DDBJ databases">
        <title>Histidinibacterium lentulum gen. nov., sp. nov., a marine bacterium from the culture broth of Picochlorum sp. 122.</title>
        <authorList>
            <person name="Wang G."/>
        </authorList>
    </citation>
    <scope>NUCLEOTIDE SEQUENCE [LARGE SCALE GENOMIC DNA]</scope>
    <source>
        <strain evidence="3 4">B17</strain>
    </source>
</reference>
<dbReference type="RefSeq" id="WP_123642067.1">
    <property type="nucleotide sequence ID" value="NZ_ML119084.1"/>
</dbReference>
<dbReference type="GO" id="GO:0006355">
    <property type="term" value="P:regulation of DNA-templated transcription"/>
    <property type="evidence" value="ECO:0007669"/>
    <property type="project" value="InterPro"/>
</dbReference>
<protein>
    <submittedName>
        <fullName evidence="3">Type II toxin-antitoxin system ParD family antitoxin</fullName>
    </submittedName>
</protein>
<dbReference type="EMBL" id="RDRB01000004">
    <property type="protein sequence ID" value="ROU02807.1"/>
    <property type="molecule type" value="Genomic_DNA"/>
</dbReference>
<evidence type="ECO:0000313" key="3">
    <source>
        <dbReference type="EMBL" id="ROU02807.1"/>
    </source>
</evidence>
<comment type="similarity">
    <text evidence="1">Belongs to the ParD antitoxin family.</text>
</comment>
<dbReference type="InterPro" id="IPR022789">
    <property type="entry name" value="ParD"/>
</dbReference>
<gene>
    <name evidence="3" type="ORF">EAT49_09425</name>
</gene>
<dbReference type="InterPro" id="IPR038296">
    <property type="entry name" value="ParD_sf"/>
</dbReference>
<dbReference type="CDD" id="cd22231">
    <property type="entry name" value="RHH_NikR_HicB-like"/>
    <property type="match status" value="1"/>
</dbReference>
<organism evidence="3 4">
    <name type="scientific">Histidinibacterium lentulum</name>
    <dbReference type="NCBI Taxonomy" id="2480588"/>
    <lineage>
        <taxon>Bacteria</taxon>
        <taxon>Pseudomonadati</taxon>
        <taxon>Pseudomonadota</taxon>
        <taxon>Alphaproteobacteria</taxon>
        <taxon>Rhodobacterales</taxon>
        <taxon>Paracoccaceae</taxon>
        <taxon>Histidinibacterium</taxon>
    </lineage>
</organism>
<dbReference type="Gene3D" id="6.10.10.120">
    <property type="entry name" value="Antitoxin ParD1-like"/>
    <property type="match status" value="1"/>
</dbReference>
<dbReference type="OrthoDB" id="9811310at2"/>